<dbReference type="NCBIfam" id="TIGR01764">
    <property type="entry name" value="excise"/>
    <property type="match status" value="1"/>
</dbReference>
<feature type="domain" description="Helix-turn-helix" evidence="1">
    <location>
        <begin position="24"/>
        <end position="73"/>
    </location>
</feature>
<dbReference type="AlphaFoldDB" id="A0A5J4STA4"/>
<dbReference type="InterPro" id="IPR041657">
    <property type="entry name" value="HTH_17"/>
</dbReference>
<gene>
    <name evidence="2" type="ORF">EZS27_003874</name>
</gene>
<accession>A0A5J4STA4</accession>
<sequence>MSKFKFEGLSNAERLTLLSAKSMFSFDEAAWFIGVSASHLYKLTSSHQISFYKPHGKLIYFDRKDLEAWMRQGRTSTTEEIEQAATNYVVTGKVGGR</sequence>
<dbReference type="Pfam" id="PF12728">
    <property type="entry name" value="HTH_17"/>
    <property type="match status" value="1"/>
</dbReference>
<protein>
    <recommendedName>
        <fullName evidence="1">Helix-turn-helix domain-containing protein</fullName>
    </recommendedName>
</protein>
<dbReference type="GO" id="GO:0003677">
    <property type="term" value="F:DNA binding"/>
    <property type="evidence" value="ECO:0007669"/>
    <property type="project" value="InterPro"/>
</dbReference>
<proteinExistence type="predicted"/>
<organism evidence="2">
    <name type="scientific">termite gut metagenome</name>
    <dbReference type="NCBI Taxonomy" id="433724"/>
    <lineage>
        <taxon>unclassified sequences</taxon>
        <taxon>metagenomes</taxon>
        <taxon>organismal metagenomes</taxon>
    </lineage>
</organism>
<evidence type="ECO:0000259" key="1">
    <source>
        <dbReference type="Pfam" id="PF12728"/>
    </source>
</evidence>
<comment type="caution">
    <text evidence="2">The sequence shown here is derived from an EMBL/GenBank/DDBJ whole genome shotgun (WGS) entry which is preliminary data.</text>
</comment>
<evidence type="ECO:0000313" key="2">
    <source>
        <dbReference type="EMBL" id="KAA6348641.1"/>
    </source>
</evidence>
<name>A0A5J4STA4_9ZZZZ</name>
<reference evidence="2" key="1">
    <citation type="submission" date="2019-03" db="EMBL/GenBank/DDBJ databases">
        <title>Single cell metagenomics reveals metabolic interactions within the superorganism composed of flagellate Streblomastix strix and complex community of Bacteroidetes bacteria on its surface.</title>
        <authorList>
            <person name="Treitli S.C."/>
            <person name="Kolisko M."/>
            <person name="Husnik F."/>
            <person name="Keeling P."/>
            <person name="Hampl V."/>
        </authorList>
    </citation>
    <scope>NUCLEOTIDE SEQUENCE</scope>
    <source>
        <strain evidence="2">STM</strain>
    </source>
</reference>
<dbReference type="InterPro" id="IPR010093">
    <property type="entry name" value="SinI_DNA-bd"/>
</dbReference>
<dbReference type="EMBL" id="SNRY01000063">
    <property type="protein sequence ID" value="KAA6348641.1"/>
    <property type="molecule type" value="Genomic_DNA"/>
</dbReference>